<dbReference type="HOGENOM" id="CLU_033399_0_0_1"/>
<evidence type="ECO:0000256" key="2">
    <source>
        <dbReference type="ARBA" id="ARBA00022475"/>
    </source>
</evidence>
<evidence type="ECO:0000313" key="13">
    <source>
        <dbReference type="Proteomes" id="UP000001070"/>
    </source>
</evidence>
<comment type="subunit">
    <text evidence="10">Interacts with Orco. Complexes exist early in the endomembrane system in olfactory sensory neurons (OSNs), coupling these complexes to the conserved ciliary trafficking pathway.</text>
</comment>
<keyword evidence="2" id="KW-1003">Cell membrane</keyword>
<dbReference type="GO" id="GO:0005886">
    <property type="term" value="C:plasma membrane"/>
    <property type="evidence" value="ECO:0007669"/>
    <property type="project" value="UniProtKB-SubCell"/>
</dbReference>
<proteinExistence type="inferred from homology"/>
<keyword evidence="7 11" id="KW-0472">Membrane</keyword>
<dbReference type="GO" id="GO:0004984">
    <property type="term" value="F:olfactory receptor activity"/>
    <property type="evidence" value="ECO:0007669"/>
    <property type="project" value="InterPro"/>
</dbReference>
<keyword evidence="9 11" id="KW-0807">Transducer</keyword>
<dbReference type="GO" id="GO:0007165">
    <property type="term" value="P:signal transduction"/>
    <property type="evidence" value="ECO:0007669"/>
    <property type="project" value="UniProtKB-KW"/>
</dbReference>
<dbReference type="Pfam" id="PF02949">
    <property type="entry name" value="7tm_6"/>
    <property type="match status" value="1"/>
</dbReference>
<dbReference type="eggNOG" id="ENOG502TBU8">
    <property type="taxonomic scope" value="Eukaryota"/>
</dbReference>
<evidence type="ECO:0000256" key="6">
    <source>
        <dbReference type="ARBA" id="ARBA00022989"/>
    </source>
</evidence>
<evidence type="ECO:0000256" key="9">
    <source>
        <dbReference type="ARBA" id="ARBA00023224"/>
    </source>
</evidence>
<evidence type="ECO:0000256" key="11">
    <source>
        <dbReference type="RuleBase" id="RU351113"/>
    </source>
</evidence>
<keyword evidence="6 11" id="KW-1133">Transmembrane helix</keyword>
<dbReference type="InParanoid" id="B4JI61"/>
<dbReference type="Proteomes" id="UP000001070">
    <property type="component" value="Unassembled WGS sequence"/>
</dbReference>
<evidence type="ECO:0000256" key="5">
    <source>
        <dbReference type="ARBA" id="ARBA00022725"/>
    </source>
</evidence>
<keyword evidence="3 11" id="KW-0716">Sensory transduction</keyword>
<evidence type="ECO:0000256" key="1">
    <source>
        <dbReference type="ARBA" id="ARBA00004651"/>
    </source>
</evidence>
<organism evidence="13">
    <name type="scientific">Drosophila grimshawi</name>
    <name type="common">Hawaiian fruit fly</name>
    <name type="synonym">Idiomyia grimshawi</name>
    <dbReference type="NCBI Taxonomy" id="7222"/>
    <lineage>
        <taxon>Eukaryota</taxon>
        <taxon>Metazoa</taxon>
        <taxon>Ecdysozoa</taxon>
        <taxon>Arthropoda</taxon>
        <taxon>Hexapoda</taxon>
        <taxon>Insecta</taxon>
        <taxon>Pterygota</taxon>
        <taxon>Neoptera</taxon>
        <taxon>Endopterygota</taxon>
        <taxon>Diptera</taxon>
        <taxon>Brachycera</taxon>
        <taxon>Muscomorpha</taxon>
        <taxon>Ephydroidea</taxon>
        <taxon>Drosophilidae</taxon>
        <taxon>Drosophila</taxon>
        <taxon>Hawaiian Drosophila</taxon>
    </lineage>
</organism>
<feature type="transmembrane region" description="Helical" evidence="11">
    <location>
        <begin position="147"/>
        <end position="172"/>
    </location>
</feature>
<dbReference type="GO" id="GO:0005549">
    <property type="term" value="F:odorant binding"/>
    <property type="evidence" value="ECO:0007669"/>
    <property type="project" value="InterPro"/>
</dbReference>
<keyword evidence="13" id="KW-1185">Reference proteome</keyword>
<evidence type="ECO:0000256" key="10">
    <source>
        <dbReference type="ARBA" id="ARBA00038679"/>
    </source>
</evidence>
<dbReference type="PANTHER" id="PTHR21137">
    <property type="entry name" value="ODORANT RECEPTOR"/>
    <property type="match status" value="1"/>
</dbReference>
<gene>
    <name evidence="12" type="primary">Dgri\GH19037</name>
    <name evidence="12" type="ORF">Dgri_GH19037</name>
</gene>
<feature type="transmembrane region" description="Helical" evidence="11">
    <location>
        <begin position="54"/>
        <end position="75"/>
    </location>
</feature>
<reference evidence="12 13" key="1">
    <citation type="journal article" date="2007" name="Nature">
        <title>Evolution of genes and genomes on the Drosophila phylogeny.</title>
        <authorList>
            <consortium name="Drosophila 12 Genomes Consortium"/>
            <person name="Clark A.G."/>
            <person name="Eisen M.B."/>
            <person name="Smith D.R."/>
            <person name="Bergman C.M."/>
            <person name="Oliver B."/>
            <person name="Markow T.A."/>
            <person name="Kaufman T.C."/>
            <person name="Kellis M."/>
            <person name="Gelbart W."/>
            <person name="Iyer V.N."/>
            <person name="Pollard D.A."/>
            <person name="Sackton T.B."/>
            <person name="Larracuente A.M."/>
            <person name="Singh N.D."/>
            <person name="Abad J.P."/>
            <person name="Abt D.N."/>
            <person name="Adryan B."/>
            <person name="Aguade M."/>
            <person name="Akashi H."/>
            <person name="Anderson W.W."/>
            <person name="Aquadro C.F."/>
            <person name="Ardell D.H."/>
            <person name="Arguello R."/>
            <person name="Artieri C.G."/>
            <person name="Barbash D.A."/>
            <person name="Barker D."/>
            <person name="Barsanti P."/>
            <person name="Batterham P."/>
            <person name="Batzoglou S."/>
            <person name="Begun D."/>
            <person name="Bhutkar A."/>
            <person name="Blanco E."/>
            <person name="Bosak S.A."/>
            <person name="Bradley R.K."/>
            <person name="Brand A.D."/>
            <person name="Brent M.R."/>
            <person name="Brooks A.N."/>
            <person name="Brown R.H."/>
            <person name="Butlin R.K."/>
            <person name="Caggese C."/>
            <person name="Calvi B.R."/>
            <person name="Bernardo de Carvalho A."/>
            <person name="Caspi A."/>
            <person name="Castrezana S."/>
            <person name="Celniker S.E."/>
            <person name="Chang J.L."/>
            <person name="Chapple C."/>
            <person name="Chatterji S."/>
            <person name="Chinwalla A."/>
            <person name="Civetta A."/>
            <person name="Clifton S.W."/>
            <person name="Comeron J.M."/>
            <person name="Costello J.C."/>
            <person name="Coyne J.A."/>
            <person name="Daub J."/>
            <person name="David R.G."/>
            <person name="Delcher A.L."/>
            <person name="Delehaunty K."/>
            <person name="Do C.B."/>
            <person name="Ebling H."/>
            <person name="Edwards K."/>
            <person name="Eickbush T."/>
            <person name="Evans J.D."/>
            <person name="Filipski A."/>
            <person name="Findeiss S."/>
            <person name="Freyhult E."/>
            <person name="Fulton L."/>
            <person name="Fulton R."/>
            <person name="Garcia A.C."/>
            <person name="Gardiner A."/>
            <person name="Garfield D.A."/>
            <person name="Garvin B.E."/>
            <person name="Gibson G."/>
            <person name="Gilbert D."/>
            <person name="Gnerre S."/>
            <person name="Godfrey J."/>
            <person name="Good R."/>
            <person name="Gotea V."/>
            <person name="Gravely B."/>
            <person name="Greenberg A.J."/>
            <person name="Griffiths-Jones S."/>
            <person name="Gross S."/>
            <person name="Guigo R."/>
            <person name="Gustafson E.A."/>
            <person name="Haerty W."/>
            <person name="Hahn M.W."/>
            <person name="Halligan D.L."/>
            <person name="Halpern A.L."/>
            <person name="Halter G.M."/>
            <person name="Han M.V."/>
            <person name="Heger A."/>
            <person name="Hillier L."/>
            <person name="Hinrichs A.S."/>
            <person name="Holmes I."/>
            <person name="Hoskins R.A."/>
            <person name="Hubisz M.J."/>
            <person name="Hultmark D."/>
            <person name="Huntley M.A."/>
            <person name="Jaffe D.B."/>
            <person name="Jagadeeshan S."/>
            <person name="Jeck W.R."/>
            <person name="Johnson J."/>
            <person name="Jones C.D."/>
            <person name="Jordan W.C."/>
            <person name="Karpen G.H."/>
            <person name="Kataoka E."/>
            <person name="Keightley P.D."/>
            <person name="Kheradpour P."/>
            <person name="Kirkness E.F."/>
            <person name="Koerich L.B."/>
            <person name="Kristiansen K."/>
            <person name="Kudrna D."/>
            <person name="Kulathinal R.J."/>
            <person name="Kumar S."/>
            <person name="Kwok R."/>
            <person name="Lander E."/>
            <person name="Langley C.H."/>
            <person name="Lapoint R."/>
            <person name="Lazzaro B.P."/>
            <person name="Lee S.J."/>
            <person name="Levesque L."/>
            <person name="Li R."/>
            <person name="Lin C.F."/>
            <person name="Lin M.F."/>
            <person name="Lindblad-Toh K."/>
            <person name="Llopart A."/>
            <person name="Long M."/>
            <person name="Low L."/>
            <person name="Lozovsky E."/>
            <person name="Lu J."/>
            <person name="Luo M."/>
            <person name="Machado C.A."/>
            <person name="Makalowski W."/>
            <person name="Marzo M."/>
            <person name="Matsuda M."/>
            <person name="Matzkin L."/>
            <person name="McAllister B."/>
            <person name="McBride C.S."/>
            <person name="McKernan B."/>
            <person name="McKernan K."/>
            <person name="Mendez-Lago M."/>
            <person name="Minx P."/>
            <person name="Mollenhauer M.U."/>
            <person name="Montooth K."/>
            <person name="Mount S.M."/>
            <person name="Mu X."/>
            <person name="Myers E."/>
            <person name="Negre B."/>
            <person name="Newfeld S."/>
            <person name="Nielsen R."/>
            <person name="Noor M.A."/>
            <person name="O'Grady P."/>
            <person name="Pachter L."/>
            <person name="Papaceit M."/>
            <person name="Parisi M.J."/>
            <person name="Parisi M."/>
            <person name="Parts L."/>
            <person name="Pedersen J.S."/>
            <person name="Pesole G."/>
            <person name="Phillippy A.M."/>
            <person name="Ponting C.P."/>
            <person name="Pop M."/>
            <person name="Porcelli D."/>
            <person name="Powell J.R."/>
            <person name="Prohaska S."/>
            <person name="Pruitt K."/>
            <person name="Puig M."/>
            <person name="Quesneville H."/>
            <person name="Ram K.R."/>
            <person name="Rand D."/>
            <person name="Rasmussen M.D."/>
            <person name="Reed L.K."/>
            <person name="Reenan R."/>
            <person name="Reily A."/>
            <person name="Remington K.A."/>
            <person name="Rieger T.T."/>
            <person name="Ritchie M.G."/>
            <person name="Robin C."/>
            <person name="Rogers Y.H."/>
            <person name="Rohde C."/>
            <person name="Rozas J."/>
            <person name="Rubenfield M.J."/>
            <person name="Ruiz A."/>
            <person name="Russo S."/>
            <person name="Salzberg S.L."/>
            <person name="Sanchez-Gracia A."/>
            <person name="Saranga D.J."/>
            <person name="Sato H."/>
            <person name="Schaeffer S.W."/>
            <person name="Schatz M.C."/>
            <person name="Schlenke T."/>
            <person name="Schwartz R."/>
            <person name="Segarra C."/>
            <person name="Singh R.S."/>
            <person name="Sirot L."/>
            <person name="Sirota M."/>
            <person name="Sisneros N.B."/>
            <person name="Smith C.D."/>
            <person name="Smith T.F."/>
            <person name="Spieth J."/>
            <person name="Stage D.E."/>
            <person name="Stark A."/>
            <person name="Stephan W."/>
            <person name="Strausberg R.L."/>
            <person name="Strempel S."/>
            <person name="Sturgill D."/>
            <person name="Sutton G."/>
            <person name="Sutton G.G."/>
            <person name="Tao W."/>
            <person name="Teichmann S."/>
            <person name="Tobari Y.N."/>
            <person name="Tomimura Y."/>
            <person name="Tsolas J.M."/>
            <person name="Valente V.L."/>
            <person name="Venter E."/>
            <person name="Venter J.C."/>
            <person name="Vicario S."/>
            <person name="Vieira F.G."/>
            <person name="Vilella A.J."/>
            <person name="Villasante A."/>
            <person name="Walenz B."/>
            <person name="Wang J."/>
            <person name="Wasserman M."/>
            <person name="Watts T."/>
            <person name="Wilson D."/>
            <person name="Wilson R.K."/>
            <person name="Wing R.A."/>
            <person name="Wolfner M.F."/>
            <person name="Wong A."/>
            <person name="Wong G.K."/>
            <person name="Wu C.I."/>
            <person name="Wu G."/>
            <person name="Yamamoto D."/>
            <person name="Yang H.P."/>
            <person name="Yang S.P."/>
            <person name="Yorke J.A."/>
            <person name="Yoshida K."/>
            <person name="Zdobnov E."/>
            <person name="Zhang P."/>
            <person name="Zhang Y."/>
            <person name="Zimin A.V."/>
            <person name="Baldwin J."/>
            <person name="Abdouelleil A."/>
            <person name="Abdulkadir J."/>
            <person name="Abebe A."/>
            <person name="Abera B."/>
            <person name="Abreu J."/>
            <person name="Acer S.C."/>
            <person name="Aftuck L."/>
            <person name="Alexander A."/>
            <person name="An P."/>
            <person name="Anderson E."/>
            <person name="Anderson S."/>
            <person name="Arachi H."/>
            <person name="Azer M."/>
            <person name="Bachantsang P."/>
            <person name="Barry A."/>
            <person name="Bayul T."/>
            <person name="Berlin A."/>
            <person name="Bessette D."/>
            <person name="Bloom T."/>
            <person name="Blye J."/>
            <person name="Boguslavskiy L."/>
            <person name="Bonnet C."/>
            <person name="Boukhgalter B."/>
            <person name="Bourzgui I."/>
            <person name="Brown A."/>
            <person name="Cahill P."/>
            <person name="Channer S."/>
            <person name="Cheshatsang Y."/>
            <person name="Chuda L."/>
            <person name="Citroen M."/>
            <person name="Collymore A."/>
            <person name="Cooke P."/>
            <person name="Costello M."/>
            <person name="D'Aco K."/>
            <person name="Daza R."/>
            <person name="De Haan G."/>
            <person name="DeGray S."/>
            <person name="DeMaso C."/>
            <person name="Dhargay N."/>
            <person name="Dooley K."/>
            <person name="Dooley E."/>
            <person name="Doricent M."/>
            <person name="Dorje P."/>
            <person name="Dorjee K."/>
            <person name="Dupes A."/>
            <person name="Elong R."/>
            <person name="Falk J."/>
            <person name="Farina A."/>
            <person name="Faro S."/>
            <person name="Ferguson D."/>
            <person name="Fisher S."/>
            <person name="Foley C.D."/>
            <person name="Franke A."/>
            <person name="Friedrich D."/>
            <person name="Gadbois L."/>
            <person name="Gearin G."/>
            <person name="Gearin C.R."/>
            <person name="Giannoukos G."/>
            <person name="Goode T."/>
            <person name="Graham J."/>
            <person name="Grandbois E."/>
            <person name="Grewal S."/>
            <person name="Gyaltsen K."/>
            <person name="Hafez N."/>
            <person name="Hagos B."/>
            <person name="Hall J."/>
            <person name="Henson C."/>
            <person name="Hollinger A."/>
            <person name="Honan T."/>
            <person name="Huard M.D."/>
            <person name="Hughes L."/>
            <person name="Hurhula B."/>
            <person name="Husby M.E."/>
            <person name="Kamat A."/>
            <person name="Kanga B."/>
            <person name="Kashin S."/>
            <person name="Khazanovich D."/>
            <person name="Kisner P."/>
            <person name="Lance K."/>
            <person name="Lara M."/>
            <person name="Lee W."/>
            <person name="Lennon N."/>
            <person name="Letendre F."/>
            <person name="LeVine R."/>
            <person name="Lipovsky A."/>
            <person name="Liu X."/>
            <person name="Liu J."/>
            <person name="Liu S."/>
            <person name="Lokyitsang T."/>
            <person name="Lokyitsang Y."/>
            <person name="Lubonja R."/>
            <person name="Lui A."/>
            <person name="MacDonald P."/>
            <person name="Magnisalis V."/>
            <person name="Maru K."/>
            <person name="Matthews C."/>
            <person name="McCusker W."/>
            <person name="McDonough S."/>
            <person name="Mehta T."/>
            <person name="Meldrim J."/>
            <person name="Meneus L."/>
            <person name="Mihai O."/>
            <person name="Mihalev A."/>
            <person name="Mihova T."/>
            <person name="Mittelman R."/>
            <person name="Mlenga V."/>
            <person name="Montmayeur A."/>
            <person name="Mulrain L."/>
            <person name="Navidi A."/>
            <person name="Naylor J."/>
            <person name="Negash T."/>
            <person name="Nguyen T."/>
            <person name="Nguyen N."/>
            <person name="Nicol R."/>
            <person name="Norbu C."/>
            <person name="Norbu N."/>
            <person name="Novod N."/>
            <person name="O'Neill B."/>
            <person name="Osman S."/>
            <person name="Markiewicz E."/>
            <person name="Oyono O.L."/>
            <person name="Patti C."/>
            <person name="Phunkhang P."/>
            <person name="Pierre F."/>
            <person name="Priest M."/>
            <person name="Raghuraman S."/>
            <person name="Rege F."/>
            <person name="Reyes R."/>
            <person name="Rise C."/>
            <person name="Rogov P."/>
            <person name="Ross K."/>
            <person name="Ryan E."/>
            <person name="Settipalli S."/>
            <person name="Shea T."/>
            <person name="Sherpa N."/>
            <person name="Shi L."/>
            <person name="Shih D."/>
            <person name="Sparrow T."/>
            <person name="Spaulding J."/>
            <person name="Stalker J."/>
            <person name="Stange-Thomann N."/>
            <person name="Stavropoulos S."/>
            <person name="Stone C."/>
            <person name="Strader C."/>
            <person name="Tesfaye S."/>
            <person name="Thomson T."/>
            <person name="Thoulutsang Y."/>
            <person name="Thoulutsang D."/>
            <person name="Topham K."/>
            <person name="Topping I."/>
            <person name="Tsamla T."/>
            <person name="Vassiliev H."/>
            <person name="Vo A."/>
            <person name="Wangchuk T."/>
            <person name="Wangdi T."/>
            <person name="Weiand M."/>
            <person name="Wilkinson J."/>
            <person name="Wilson A."/>
            <person name="Yadav S."/>
            <person name="Young G."/>
            <person name="Yu Q."/>
            <person name="Zembek L."/>
            <person name="Zhong D."/>
            <person name="Zimmer A."/>
            <person name="Zwirko Z."/>
            <person name="Jaffe D.B."/>
            <person name="Alvarez P."/>
            <person name="Brockman W."/>
            <person name="Butler J."/>
            <person name="Chin C."/>
            <person name="Gnerre S."/>
            <person name="Grabherr M."/>
            <person name="Kleber M."/>
            <person name="Mauceli E."/>
            <person name="MacCallum I."/>
        </authorList>
    </citation>
    <scope>NUCLEOTIDE SEQUENCE [LARGE SCALE GENOMIC DNA]</scope>
    <source>
        <strain evidence="13">Tucson 15287-2541.00</strain>
    </source>
</reference>
<keyword evidence="4 11" id="KW-0812">Transmembrane</keyword>
<dbReference type="KEGG" id="dgr:6564373"/>
<keyword evidence="5 11" id="KW-0552">Olfaction</keyword>
<evidence type="ECO:0000256" key="7">
    <source>
        <dbReference type="ARBA" id="ARBA00023136"/>
    </source>
</evidence>
<dbReference type="OMA" id="VYLVCYY"/>
<dbReference type="EMBL" id="CH916369">
    <property type="protein sequence ID" value="EDV92942.1"/>
    <property type="molecule type" value="Genomic_DNA"/>
</dbReference>
<keyword evidence="8 11" id="KW-0675">Receptor</keyword>
<accession>B4JI61</accession>
<dbReference type="AlphaFoldDB" id="B4JI61"/>
<dbReference type="OrthoDB" id="8185860at2759"/>
<name>B4JI61_DROGR</name>
<protein>
    <recommendedName>
        <fullName evidence="11">Odorant receptor</fullName>
    </recommendedName>
</protein>
<comment type="caution">
    <text evidence="11">Lacks conserved residue(s) required for the propagation of feature annotation.</text>
</comment>
<comment type="subcellular location">
    <subcellularLocation>
        <location evidence="1 11">Cell membrane</location>
        <topology evidence="1 11">Multi-pass membrane protein</topology>
    </subcellularLocation>
</comment>
<comment type="similarity">
    <text evidence="11">Belongs to the insect chemoreceptor superfamily. Heteromeric odorant receptor channel (TC 1.A.69) family.</text>
</comment>
<evidence type="ECO:0000313" key="12">
    <source>
        <dbReference type="EMBL" id="EDV92942.1"/>
    </source>
</evidence>
<dbReference type="FunCoup" id="B4JI61">
    <property type="interactions" value="23"/>
</dbReference>
<dbReference type="PANTHER" id="PTHR21137:SF44">
    <property type="entry name" value="ODORANT RECEPTOR 13A-RELATED"/>
    <property type="match status" value="1"/>
</dbReference>
<evidence type="ECO:0000256" key="8">
    <source>
        <dbReference type="ARBA" id="ARBA00023170"/>
    </source>
</evidence>
<sequence length="393" mass="45896">MALLVKNSSQFTSIMKTDSYSYEDFLWLPKFSYYICGYEILEAKMTRRRILMQLFHWTCVVSHVCCVVTMLKRLIEWDNIGNDFLLIARYTMQFTYVINSNIKYVVVLQKQAIRRLNGKLAALYPESKQARIDYSVNDHYWPRPLRVFVAVYCISSVLVIGQPVLMSVFIYIRTNHYPYLHFYPHYTLDPQQDPLWKYFAINIVEWLHSDLMIVSNLSTDLWLVHFEMQICMHLDYIARSLENYQPHWTRDSIDLKFISQLVDRHDQLLNLQEDINRIFGGSLLLNLLTTAMLFCNMAVCAQIQGLSLDGITLAGFMITTSSQLYLVCCYGEMVQLFSSNISHAAYNNNWSDATSAYKKSLVNIILRAQRPAELSAMGYMRISLNTFKEVGRH</sequence>
<evidence type="ECO:0000256" key="3">
    <source>
        <dbReference type="ARBA" id="ARBA00022606"/>
    </source>
</evidence>
<evidence type="ECO:0000256" key="4">
    <source>
        <dbReference type="ARBA" id="ARBA00022692"/>
    </source>
</evidence>
<dbReference type="PhylomeDB" id="B4JI61"/>
<dbReference type="InterPro" id="IPR004117">
    <property type="entry name" value="7tm6_olfct_rcpt"/>
</dbReference>